<gene>
    <name evidence="2" type="ORF">JOQ06_003839</name>
</gene>
<evidence type="ECO:0000313" key="3">
    <source>
        <dbReference type="Proteomes" id="UP001219934"/>
    </source>
</evidence>
<reference evidence="2" key="1">
    <citation type="submission" date="2022-11" db="EMBL/GenBank/DDBJ databases">
        <title>Chromosome-level genome of Pogonophryne albipinna.</title>
        <authorList>
            <person name="Jo E."/>
        </authorList>
    </citation>
    <scope>NUCLEOTIDE SEQUENCE</scope>
    <source>
        <strain evidence="2">SGF0006</strain>
        <tissue evidence="2">Muscle</tissue>
    </source>
</reference>
<proteinExistence type="predicted"/>
<protein>
    <submittedName>
        <fullName evidence="2">Uncharacterized protein</fullName>
    </submittedName>
</protein>
<evidence type="ECO:0000313" key="2">
    <source>
        <dbReference type="EMBL" id="KAJ4924890.1"/>
    </source>
</evidence>
<evidence type="ECO:0000256" key="1">
    <source>
        <dbReference type="SAM" id="MobiDB-lite"/>
    </source>
</evidence>
<dbReference type="Proteomes" id="UP001219934">
    <property type="component" value="Unassembled WGS sequence"/>
</dbReference>
<dbReference type="EMBL" id="JAPTMU010000022">
    <property type="protein sequence ID" value="KAJ4924890.1"/>
    <property type="molecule type" value="Genomic_DNA"/>
</dbReference>
<feature type="region of interest" description="Disordered" evidence="1">
    <location>
        <begin position="172"/>
        <end position="193"/>
    </location>
</feature>
<accession>A0AAD6AGH8</accession>
<name>A0AAD6AGH8_9TELE</name>
<organism evidence="2 3">
    <name type="scientific">Pogonophryne albipinna</name>
    <dbReference type="NCBI Taxonomy" id="1090488"/>
    <lineage>
        <taxon>Eukaryota</taxon>
        <taxon>Metazoa</taxon>
        <taxon>Chordata</taxon>
        <taxon>Craniata</taxon>
        <taxon>Vertebrata</taxon>
        <taxon>Euteleostomi</taxon>
        <taxon>Actinopterygii</taxon>
        <taxon>Neopterygii</taxon>
        <taxon>Teleostei</taxon>
        <taxon>Neoteleostei</taxon>
        <taxon>Acanthomorphata</taxon>
        <taxon>Eupercaria</taxon>
        <taxon>Perciformes</taxon>
        <taxon>Notothenioidei</taxon>
        <taxon>Pogonophryne</taxon>
    </lineage>
</organism>
<keyword evidence="3" id="KW-1185">Reference proteome</keyword>
<comment type="caution">
    <text evidence="2">The sequence shown here is derived from an EMBL/GenBank/DDBJ whole genome shotgun (WGS) entry which is preliminary data.</text>
</comment>
<dbReference type="AlphaFoldDB" id="A0AAD6AGH8"/>
<sequence>MCIATLFAPIFPVHSAEKCSGEDYHCADCEMLSELQTEVWLSIYLSAYLSPSLSPSPPLLSLGCTDKKVPAPSRRRNHGNSLSSHLIFTTPRVPRGRCRADQSQRDATMTKRQALGCCQPRNAFSQGNGHVLMCKAAILMRTLRRVFHCLNSKRLLLPLACPDHLIRRRGGAAAGRQVDSRAGRTKRSGKGKGGAEYCVLHIFHLKVEQLIITECSLLS</sequence>